<keyword evidence="1" id="KW-0175">Coiled coil</keyword>
<gene>
    <name evidence="3" type="ORF">C2E20_5528</name>
</gene>
<accession>A0A2P6VAI7</accession>
<feature type="coiled-coil region" evidence="1">
    <location>
        <begin position="159"/>
        <end position="250"/>
    </location>
</feature>
<feature type="coiled-coil region" evidence="1">
    <location>
        <begin position="507"/>
        <end position="570"/>
    </location>
</feature>
<organism evidence="3 4">
    <name type="scientific">Micractinium conductrix</name>
    <dbReference type="NCBI Taxonomy" id="554055"/>
    <lineage>
        <taxon>Eukaryota</taxon>
        <taxon>Viridiplantae</taxon>
        <taxon>Chlorophyta</taxon>
        <taxon>core chlorophytes</taxon>
        <taxon>Trebouxiophyceae</taxon>
        <taxon>Chlorellales</taxon>
        <taxon>Chlorellaceae</taxon>
        <taxon>Chlorella clade</taxon>
        <taxon>Micractinium</taxon>
    </lineage>
</organism>
<sequence length="1384" mass="143742">MTHTLCSAENWRPPWLIQPTVLDALQGAIEQLQEELAGARQEVEKWRRAAERQGGELVEAQRMVAALEAELEGKAREGAALLADTLELKRRLQDAQDGLHNATDGHAAEATALAGRLKEVERTLAAAQADGKMALAAAATADAATADAKRALAQRADALAAEQQARATLAEQAAALQAELSVAQRQRGELTAAAQELQARLEAAAKQAEARVATEGEARQRAEAATAAAREALADERQRHALEAAAWERRLREAQEGGAARLAAREAAWEAERGKAVKEAAAGEEETRRTLTKRLYLAEGEWAKKLQHASTEWAARLDGLGAEWAARAEADKAAWAAERARLAEEMEARLAEAEAAQEAAVDEARQRGRRKLAAAEARAAEAAVAADRAAAQRLEAALAAAATAHTAAADSLAAAAAQREQALTGQLAAVQESAAARLAELDKQWALKLAAAEEHALRERHELERQWTDKVHAAERAAADAQASLRAQLEGRLAAVSERVGAMLQKEERRERKKAQLMRQVAELEASGEGERGRRRELEAALQEASSIFKRELEDKNQQLELLRGEIKCLRTWAGDGGAVAAAAAAGALDGSAMLLPGRLSAAATVAAMSPRRCPSPGPVASPRCCTTGVHIHAHAFSAPTSPAGANENAAAAAAAAARAVDAEVKALRSAKRAYQRAVLGQQELCTSVARTLNDALRHGSMAGAAAAAEELLRPRSAGNVAIPAVRRKWVQRDLAADWRNSGGCGGGTATEAACDGGTAAAAPSGAAGGAAASSSYDYVKIKVRLGAHLEHYYILSRFLLSRMLTVITLPQHKAVRIALDVKKQLVDTGRLDITQEELEEVLFGLLRQRGYGDEYVRRYQMVTAFFQQKRPLIVLVAGSACTGKSSLAQQLASRLNMPNVLQTDVLYELLRTSGTGDLPAEPLWRRPLPPGASLVGEFQRECATIRRALDGDLNKCIRDGKSIIIEGLHIDPGLFLRECGSPRGDPKLPAEAAAGGLELAGSRGASTGDAAGGGAGGGDVAAAALGSQLQGMQLPDLPVQVAAEGDATPASLAAAGSGEARGTAKAAAAAPSVAAQATGAAPAGAAAPASGVRRTASFGDAVPSLSYATLHRQQSPWREASRGKKALLRPRSAQVNSDGLGQRGQAVFMLRSTESADGVASPPPVPSPRLAACISLPAVLEDGPLRQRGAVGPSLAGLAEEAVLCSSGQAAAGVVPVLPLALDGSAGSTQAEQGVTSSLREQQQVVQPPTQAAQDAAGSPAAGSAAAAEATAAAAAGTGPVFVPICLAVPDDQYEGLLPEWLERQLAAGSSSSEGDDDGGGASMAEAGARLRALQAHLRRYAAAGVPVVELDLSDMGAALDSMHTYVLQCIALALGEPDAACD</sequence>
<reference evidence="3 4" key="1">
    <citation type="journal article" date="2018" name="Plant J.">
        <title>Genome sequences of Chlorella sorokiniana UTEX 1602 and Micractinium conductrix SAG 241.80: implications to maltose excretion by a green alga.</title>
        <authorList>
            <person name="Arriola M.B."/>
            <person name="Velmurugan N."/>
            <person name="Zhang Y."/>
            <person name="Plunkett M.H."/>
            <person name="Hondzo H."/>
            <person name="Barney B.M."/>
        </authorList>
    </citation>
    <scope>NUCLEOTIDE SEQUENCE [LARGE SCALE GENOMIC DNA]</scope>
    <source>
        <strain evidence="3 4">SAG 241.80</strain>
    </source>
</reference>
<feature type="coiled-coil region" evidence="1">
    <location>
        <begin position="22"/>
        <end position="77"/>
    </location>
</feature>
<dbReference type="SUPFAM" id="SSF52540">
    <property type="entry name" value="P-loop containing nucleoside triphosphate hydrolases"/>
    <property type="match status" value="1"/>
</dbReference>
<dbReference type="PANTHER" id="PTHR33477">
    <property type="entry name" value="P-LOOP NTPASE DOMAIN-CONTAINING PROTEIN LPA1 HOMOLOG 1"/>
    <property type="match status" value="1"/>
</dbReference>
<evidence type="ECO:0000256" key="2">
    <source>
        <dbReference type="SAM" id="MobiDB-lite"/>
    </source>
</evidence>
<dbReference type="EMBL" id="LHPF02000016">
    <property type="protein sequence ID" value="PSC71061.1"/>
    <property type="molecule type" value="Genomic_DNA"/>
</dbReference>
<evidence type="ECO:0000313" key="4">
    <source>
        <dbReference type="Proteomes" id="UP000239649"/>
    </source>
</evidence>
<dbReference type="OrthoDB" id="271259at2759"/>
<dbReference type="GO" id="GO:0016787">
    <property type="term" value="F:hydrolase activity"/>
    <property type="evidence" value="ECO:0007669"/>
    <property type="project" value="UniProtKB-KW"/>
</dbReference>
<dbReference type="InterPro" id="IPR027417">
    <property type="entry name" value="P-loop_NTPase"/>
</dbReference>
<name>A0A2P6VAI7_9CHLO</name>
<feature type="compositionally biased region" description="Polar residues" evidence="2">
    <location>
        <begin position="1229"/>
        <end position="1242"/>
    </location>
</feature>
<dbReference type="STRING" id="554055.A0A2P6VAI7"/>
<keyword evidence="4" id="KW-1185">Reference proteome</keyword>
<protein>
    <submittedName>
        <fullName evidence="3">P-loop containing nucleoside triphosphate hydrolases superfamily isoform 1 isoform A</fullName>
    </submittedName>
</protein>
<evidence type="ECO:0000313" key="3">
    <source>
        <dbReference type="EMBL" id="PSC71061.1"/>
    </source>
</evidence>
<evidence type="ECO:0000256" key="1">
    <source>
        <dbReference type="SAM" id="Coils"/>
    </source>
</evidence>
<dbReference type="Proteomes" id="UP000239649">
    <property type="component" value="Unassembled WGS sequence"/>
</dbReference>
<comment type="caution">
    <text evidence="3">The sequence shown here is derived from an EMBL/GenBank/DDBJ whole genome shotgun (WGS) entry which is preliminary data.</text>
</comment>
<dbReference type="Gene3D" id="3.40.50.300">
    <property type="entry name" value="P-loop containing nucleotide triphosphate hydrolases"/>
    <property type="match status" value="1"/>
</dbReference>
<keyword evidence="3" id="KW-0378">Hydrolase</keyword>
<feature type="coiled-coil region" evidence="1">
    <location>
        <begin position="325"/>
        <end position="392"/>
    </location>
</feature>
<dbReference type="PANTHER" id="PTHR33477:SF2">
    <property type="entry name" value="2-PHOSPHOGLYCERATE KINASE"/>
    <property type="match status" value="1"/>
</dbReference>
<feature type="compositionally biased region" description="Low complexity" evidence="2">
    <location>
        <begin position="1243"/>
        <end position="1259"/>
    </location>
</feature>
<feature type="region of interest" description="Disordered" evidence="2">
    <location>
        <begin position="1111"/>
        <end position="1141"/>
    </location>
</feature>
<proteinExistence type="predicted"/>
<feature type="region of interest" description="Disordered" evidence="2">
    <location>
        <begin position="1229"/>
        <end position="1259"/>
    </location>
</feature>